<dbReference type="Proteomes" id="UP001217089">
    <property type="component" value="Unassembled WGS sequence"/>
</dbReference>
<gene>
    <name evidence="1" type="ORF">KUTeg_008205</name>
</gene>
<protein>
    <submittedName>
        <fullName evidence="1">Uncharacterized protein</fullName>
    </submittedName>
</protein>
<proteinExistence type="predicted"/>
<accession>A0ABQ9F8G7</accession>
<evidence type="ECO:0000313" key="2">
    <source>
        <dbReference type="Proteomes" id="UP001217089"/>
    </source>
</evidence>
<dbReference type="EMBL" id="JARBDR010000342">
    <property type="protein sequence ID" value="KAJ8313644.1"/>
    <property type="molecule type" value="Genomic_DNA"/>
</dbReference>
<name>A0ABQ9F8G7_TEGGR</name>
<evidence type="ECO:0000313" key="1">
    <source>
        <dbReference type="EMBL" id="KAJ8313644.1"/>
    </source>
</evidence>
<dbReference type="Gene3D" id="3.40.50.261">
    <property type="entry name" value="Succinyl-CoA synthetase domains"/>
    <property type="match status" value="1"/>
</dbReference>
<sequence>MRIIRIYPRVILFISTDKQFRIHDLVLFLKIDDKVDNMSQTLSNLVLCHSTFYHHDPRNTLGVAIHVFGPETHMTSIVSMALGKRDIPTTPARCRQQLTFYYTGGVSIVFHIHVNVDYLQKEFQCDHRIKKYCDKKGLEYCVSERMMMMIK</sequence>
<organism evidence="1 2">
    <name type="scientific">Tegillarca granosa</name>
    <name type="common">Malaysian cockle</name>
    <name type="synonym">Anadara granosa</name>
    <dbReference type="NCBI Taxonomy" id="220873"/>
    <lineage>
        <taxon>Eukaryota</taxon>
        <taxon>Metazoa</taxon>
        <taxon>Spiralia</taxon>
        <taxon>Lophotrochozoa</taxon>
        <taxon>Mollusca</taxon>
        <taxon>Bivalvia</taxon>
        <taxon>Autobranchia</taxon>
        <taxon>Pteriomorphia</taxon>
        <taxon>Arcoida</taxon>
        <taxon>Arcoidea</taxon>
        <taxon>Arcidae</taxon>
        <taxon>Tegillarca</taxon>
    </lineage>
</organism>
<dbReference type="InterPro" id="IPR016102">
    <property type="entry name" value="Succinyl-CoA_synth-like"/>
</dbReference>
<reference evidence="1 2" key="1">
    <citation type="submission" date="2022-12" db="EMBL/GenBank/DDBJ databases">
        <title>Chromosome-level genome of Tegillarca granosa.</title>
        <authorList>
            <person name="Kim J."/>
        </authorList>
    </citation>
    <scope>NUCLEOTIDE SEQUENCE [LARGE SCALE GENOMIC DNA]</scope>
    <source>
        <strain evidence="1">Teg-2019</strain>
        <tissue evidence="1">Adductor muscle</tissue>
    </source>
</reference>
<comment type="caution">
    <text evidence="1">The sequence shown here is derived from an EMBL/GenBank/DDBJ whole genome shotgun (WGS) entry which is preliminary data.</text>
</comment>
<keyword evidence="2" id="KW-1185">Reference proteome</keyword>